<organism evidence="1">
    <name type="scientific">marine metagenome</name>
    <dbReference type="NCBI Taxonomy" id="408172"/>
    <lineage>
        <taxon>unclassified sequences</taxon>
        <taxon>metagenomes</taxon>
        <taxon>ecological metagenomes</taxon>
    </lineage>
</organism>
<evidence type="ECO:0008006" key="2">
    <source>
        <dbReference type="Google" id="ProtNLM"/>
    </source>
</evidence>
<dbReference type="InterPro" id="IPR013078">
    <property type="entry name" value="His_Pase_superF_clade-1"/>
</dbReference>
<dbReference type="Pfam" id="PF00300">
    <property type="entry name" value="His_Phos_1"/>
    <property type="match status" value="1"/>
</dbReference>
<dbReference type="InterPro" id="IPR029033">
    <property type="entry name" value="His_PPase_superfam"/>
</dbReference>
<reference evidence="1" key="1">
    <citation type="submission" date="2018-05" db="EMBL/GenBank/DDBJ databases">
        <authorList>
            <person name="Lanie J.A."/>
            <person name="Ng W.-L."/>
            <person name="Kazmierczak K.M."/>
            <person name="Andrzejewski T.M."/>
            <person name="Davidsen T.M."/>
            <person name="Wayne K.J."/>
            <person name="Tettelin H."/>
            <person name="Glass J.I."/>
            <person name="Rusch D."/>
            <person name="Podicherti R."/>
            <person name="Tsui H.-C.T."/>
            <person name="Winkler M.E."/>
        </authorList>
    </citation>
    <scope>NUCLEOTIDE SEQUENCE</scope>
</reference>
<accession>A0A382U7F9</accession>
<dbReference type="PROSITE" id="PS00175">
    <property type="entry name" value="PG_MUTASE"/>
    <property type="match status" value="1"/>
</dbReference>
<proteinExistence type="predicted"/>
<dbReference type="SUPFAM" id="SSF53254">
    <property type="entry name" value="Phosphoglycerate mutase-like"/>
    <property type="match status" value="1"/>
</dbReference>
<feature type="non-terminal residue" evidence="1">
    <location>
        <position position="48"/>
    </location>
</feature>
<name>A0A382U7F9_9ZZZZ</name>
<dbReference type="GO" id="GO:0003824">
    <property type="term" value="F:catalytic activity"/>
    <property type="evidence" value="ECO:0007669"/>
    <property type="project" value="InterPro"/>
</dbReference>
<dbReference type="EMBL" id="UINC01142095">
    <property type="protein sequence ID" value="SVD30224.1"/>
    <property type="molecule type" value="Genomic_DNA"/>
</dbReference>
<dbReference type="CDD" id="cd07067">
    <property type="entry name" value="HP_PGM_like"/>
    <property type="match status" value="1"/>
</dbReference>
<gene>
    <name evidence="1" type="ORF">METZ01_LOCUS383078</name>
</gene>
<dbReference type="InterPro" id="IPR001345">
    <property type="entry name" value="PG/BPGM_mutase_AS"/>
</dbReference>
<evidence type="ECO:0000313" key="1">
    <source>
        <dbReference type="EMBL" id="SVD30224.1"/>
    </source>
</evidence>
<sequence length="48" mass="5614">MREIYIIRHGESEANVSEFLDISPNNYIFDAELTNKGREQARKTSEKL</sequence>
<protein>
    <recommendedName>
        <fullName evidence="2">Phosphoglycerate mutase (2,3-diphosphoglycerate-dependent)</fullName>
    </recommendedName>
</protein>
<dbReference type="AlphaFoldDB" id="A0A382U7F9"/>
<dbReference type="Gene3D" id="3.40.50.1240">
    <property type="entry name" value="Phosphoglycerate mutase-like"/>
    <property type="match status" value="1"/>
</dbReference>
<dbReference type="PIRSF" id="PIRSF000709">
    <property type="entry name" value="6PFK_2-Ptase"/>
    <property type="match status" value="1"/>
</dbReference>